<feature type="signal peptide" evidence="9">
    <location>
        <begin position="1"/>
        <end position="18"/>
    </location>
</feature>
<dbReference type="Pfam" id="PF16499">
    <property type="entry name" value="Melibiase_2"/>
    <property type="match status" value="1"/>
</dbReference>
<dbReference type="EMBL" id="FRBT01000007">
    <property type="protein sequence ID" value="SHM58824.1"/>
    <property type="molecule type" value="Genomic_DNA"/>
</dbReference>
<dbReference type="FunFam" id="3.20.20.70:FF:000202">
    <property type="entry name" value="Alpha-galactosidase"/>
    <property type="match status" value="1"/>
</dbReference>
<comment type="similarity">
    <text evidence="2 8">Belongs to the glycosyl hydrolase 27 family.</text>
</comment>
<feature type="domain" description="Alpha galactosidase C-terminal" evidence="10">
    <location>
        <begin position="324"/>
        <end position="409"/>
    </location>
</feature>
<dbReference type="OrthoDB" id="9807519at2"/>
<dbReference type="STRING" id="946677.SAMN05444484_107132"/>
<dbReference type="Gene3D" id="3.20.20.70">
    <property type="entry name" value="Aldolase class I"/>
    <property type="match status" value="1"/>
</dbReference>
<dbReference type="PANTHER" id="PTHR11452:SF75">
    <property type="entry name" value="ALPHA-GALACTOSIDASE MEL1"/>
    <property type="match status" value="1"/>
</dbReference>
<proteinExistence type="inferred from homology"/>
<organism evidence="11 12">
    <name type="scientific">Flavobacterium chilense</name>
    <dbReference type="NCBI Taxonomy" id="946677"/>
    <lineage>
        <taxon>Bacteria</taxon>
        <taxon>Pseudomonadati</taxon>
        <taxon>Bacteroidota</taxon>
        <taxon>Flavobacteriia</taxon>
        <taxon>Flavobacteriales</taxon>
        <taxon>Flavobacteriaceae</taxon>
        <taxon>Flavobacterium</taxon>
    </lineage>
</organism>
<dbReference type="InterPro" id="IPR017853">
    <property type="entry name" value="GH"/>
</dbReference>
<keyword evidence="5 8" id="KW-0378">Hydrolase</keyword>
<sequence length="414" mass="46846">MKKIILVIVLSISGLGFSQGNTHTQAAGKFEGLAMTPPMGWNSWNTFETNIDEKLVKETADIMVSSGMAAAGYNYIVLDDGWMTRERDANGDLVPDPVKFPNGMKAVIDYVHSKGLKFGLYNCAGTQTCAGYPGTRGYEYQDARFYAKLGIDFLKYDWCNTQGITAKEAYSTMSNALKTAGKPIVFSLCEWGDNQPWEWGKPIGNLWRISGDIYPCFDCEFKHEQGNWSSWGFMKIIEMRKDIRKYSGPDHWNDFDMMEVGDGMTNTEDKAHFTMWCMMASPLIAGNDFRKMSKETLAILTNAALIAVNQDEIGIQGFKYAAEDGLEVWVKPLSNGNWAITFLNRSERIKKINFDWKKNTIKDVDFGYLADFNSTVFKITDLWKNKETGNTRKNFISELAPHDVIALKLTRKTE</sequence>
<dbReference type="Pfam" id="PF17801">
    <property type="entry name" value="Melibiase_C"/>
    <property type="match status" value="1"/>
</dbReference>
<dbReference type="RefSeq" id="WP_068844529.1">
    <property type="nucleotide sequence ID" value="NZ_FRBT01000007.1"/>
</dbReference>
<accession>A0A1M7K0T0</accession>
<keyword evidence="6 8" id="KW-1015">Disulfide bond</keyword>
<evidence type="ECO:0000256" key="7">
    <source>
        <dbReference type="ARBA" id="ARBA00023295"/>
    </source>
</evidence>
<comment type="catalytic activity">
    <reaction evidence="1 8">
        <text>Hydrolysis of terminal, non-reducing alpha-D-galactose residues in alpha-D-galactosides, including galactose oligosaccharides, galactomannans and galactolipids.</text>
        <dbReference type="EC" id="3.2.1.22"/>
    </reaction>
</comment>
<evidence type="ECO:0000256" key="4">
    <source>
        <dbReference type="ARBA" id="ARBA00022729"/>
    </source>
</evidence>
<keyword evidence="7 8" id="KW-0326">Glycosidase</keyword>
<dbReference type="GO" id="GO:0004557">
    <property type="term" value="F:alpha-galactosidase activity"/>
    <property type="evidence" value="ECO:0007669"/>
    <property type="project" value="UniProtKB-EC"/>
</dbReference>
<keyword evidence="4 9" id="KW-0732">Signal</keyword>
<dbReference type="InterPro" id="IPR000111">
    <property type="entry name" value="Glyco_hydro_27/36_CS"/>
</dbReference>
<feature type="chain" id="PRO_5009927412" description="Alpha-galactosidase" evidence="9">
    <location>
        <begin position="19"/>
        <end position="414"/>
    </location>
</feature>
<dbReference type="PANTHER" id="PTHR11452">
    <property type="entry name" value="ALPHA-GALACTOSIDASE/ALPHA-N-ACETYLGALACTOSAMINIDASE"/>
    <property type="match status" value="1"/>
</dbReference>
<protein>
    <recommendedName>
        <fullName evidence="3 8">Alpha-galactosidase</fullName>
        <ecNumber evidence="3 8">3.2.1.22</ecNumber>
    </recommendedName>
    <alternativeName>
        <fullName evidence="8">Melibiase</fullName>
    </alternativeName>
</protein>
<evidence type="ECO:0000256" key="9">
    <source>
        <dbReference type="SAM" id="SignalP"/>
    </source>
</evidence>
<name>A0A1M7K0T0_9FLAO</name>
<evidence type="ECO:0000259" key="10">
    <source>
        <dbReference type="Pfam" id="PF17801"/>
    </source>
</evidence>
<keyword evidence="12" id="KW-1185">Reference proteome</keyword>
<reference evidence="12" key="1">
    <citation type="submission" date="2016-11" db="EMBL/GenBank/DDBJ databases">
        <authorList>
            <person name="Varghese N."/>
            <person name="Submissions S."/>
        </authorList>
    </citation>
    <scope>NUCLEOTIDE SEQUENCE [LARGE SCALE GENOMIC DNA]</scope>
    <source>
        <strain evidence="12">DSM 24724</strain>
    </source>
</reference>
<dbReference type="SUPFAM" id="SSF51445">
    <property type="entry name" value="(Trans)glycosidases"/>
    <property type="match status" value="1"/>
</dbReference>
<evidence type="ECO:0000256" key="8">
    <source>
        <dbReference type="RuleBase" id="RU361168"/>
    </source>
</evidence>
<evidence type="ECO:0000256" key="2">
    <source>
        <dbReference type="ARBA" id="ARBA00009743"/>
    </source>
</evidence>
<dbReference type="InterPro" id="IPR041233">
    <property type="entry name" value="Melibiase_C"/>
</dbReference>
<dbReference type="InterPro" id="IPR002241">
    <property type="entry name" value="Glyco_hydro_27"/>
</dbReference>
<evidence type="ECO:0000256" key="3">
    <source>
        <dbReference type="ARBA" id="ARBA00012755"/>
    </source>
</evidence>
<dbReference type="Gene3D" id="2.60.40.1180">
    <property type="entry name" value="Golgi alpha-mannosidase II"/>
    <property type="match status" value="1"/>
</dbReference>
<dbReference type="InterPro" id="IPR013780">
    <property type="entry name" value="Glyco_hydro_b"/>
</dbReference>
<gene>
    <name evidence="11" type="ORF">SAMN05444484_107132</name>
</gene>
<evidence type="ECO:0000313" key="12">
    <source>
        <dbReference type="Proteomes" id="UP000184028"/>
    </source>
</evidence>
<evidence type="ECO:0000256" key="5">
    <source>
        <dbReference type="ARBA" id="ARBA00022801"/>
    </source>
</evidence>
<dbReference type="AlphaFoldDB" id="A0A1M7K0T0"/>
<dbReference type="SUPFAM" id="SSF51011">
    <property type="entry name" value="Glycosyl hydrolase domain"/>
    <property type="match status" value="1"/>
</dbReference>
<dbReference type="InterPro" id="IPR013785">
    <property type="entry name" value="Aldolase_TIM"/>
</dbReference>
<evidence type="ECO:0000256" key="6">
    <source>
        <dbReference type="ARBA" id="ARBA00023157"/>
    </source>
</evidence>
<evidence type="ECO:0000313" key="11">
    <source>
        <dbReference type="EMBL" id="SHM58824.1"/>
    </source>
</evidence>
<dbReference type="CDD" id="cd14792">
    <property type="entry name" value="GH27"/>
    <property type="match status" value="1"/>
</dbReference>
<dbReference type="PROSITE" id="PS00512">
    <property type="entry name" value="ALPHA_GALACTOSIDASE"/>
    <property type="match status" value="1"/>
</dbReference>
<dbReference type="GO" id="GO:0016052">
    <property type="term" value="P:carbohydrate catabolic process"/>
    <property type="evidence" value="ECO:0007669"/>
    <property type="project" value="UniProtKB-ARBA"/>
</dbReference>
<dbReference type="PRINTS" id="PR00740">
    <property type="entry name" value="GLHYDRLASE27"/>
</dbReference>
<evidence type="ECO:0000256" key="1">
    <source>
        <dbReference type="ARBA" id="ARBA00001255"/>
    </source>
</evidence>
<dbReference type="EC" id="3.2.1.22" evidence="3 8"/>
<dbReference type="Proteomes" id="UP000184028">
    <property type="component" value="Unassembled WGS sequence"/>
</dbReference>